<name>Q237A4_TETTS</name>
<dbReference type="AlphaFoldDB" id="Q237A4"/>
<dbReference type="RefSeq" id="XP_001012591.1">
    <property type="nucleotide sequence ID" value="XM_001012591.1"/>
</dbReference>
<dbReference type="HOGENOM" id="CLU_740792_0_0_1"/>
<proteinExistence type="predicted"/>
<sequence>MENNLETQQETKLAQEIPLSESKHVEKEQMEQGQNNEQKEKVDNINLNQVNRSESMNTPTNIKSTESPYTSNNKAKQVYTPQYGSGVKKAYPHSSSNFAGNGSRKYLLDSPNRSSTFKNLTEGERIQGSNIFSQNQFNLAGGNSQISTQSNFMSASSLRYSATSITFPKAERFTMPKLSHSGVQYDLPTLKDQKATSFGYGEKRLLPQYLIKNAEENPSPAKYSTHRSLGSLPTAKTFGLAYSYYSKTYIPKVTIKEPEASRDIPGVGQYEVSEKFALNKAKYSFYGKGIVFQDMFPKCSPPCNQYSPNEKLVKSSRFSDPSFGYGQKYDFTKVTKVTPGPGAYVMPSAFDKYKNQKHRIVSKSQTRINQAQLQ</sequence>
<dbReference type="Proteomes" id="UP000009168">
    <property type="component" value="Unassembled WGS sequence"/>
</dbReference>
<dbReference type="GeneID" id="7839339"/>
<evidence type="ECO:0000256" key="1">
    <source>
        <dbReference type="SAM" id="MobiDB-lite"/>
    </source>
</evidence>
<feature type="compositionally biased region" description="Basic and acidic residues" evidence="1">
    <location>
        <begin position="21"/>
        <end position="30"/>
    </location>
</feature>
<evidence type="ECO:0000313" key="3">
    <source>
        <dbReference type="Proteomes" id="UP000009168"/>
    </source>
</evidence>
<reference evidence="3" key="1">
    <citation type="journal article" date="2006" name="PLoS Biol.">
        <title>Macronuclear genome sequence of the ciliate Tetrahymena thermophila, a model eukaryote.</title>
        <authorList>
            <person name="Eisen J.A."/>
            <person name="Coyne R.S."/>
            <person name="Wu M."/>
            <person name="Wu D."/>
            <person name="Thiagarajan M."/>
            <person name="Wortman J.R."/>
            <person name="Badger J.H."/>
            <person name="Ren Q."/>
            <person name="Amedeo P."/>
            <person name="Jones K.M."/>
            <person name="Tallon L.J."/>
            <person name="Delcher A.L."/>
            <person name="Salzberg S.L."/>
            <person name="Silva J.C."/>
            <person name="Haas B.J."/>
            <person name="Majoros W.H."/>
            <person name="Farzad M."/>
            <person name="Carlton J.M."/>
            <person name="Smith R.K. Jr."/>
            <person name="Garg J."/>
            <person name="Pearlman R.E."/>
            <person name="Karrer K.M."/>
            <person name="Sun L."/>
            <person name="Manning G."/>
            <person name="Elde N.C."/>
            <person name="Turkewitz A.P."/>
            <person name="Asai D.J."/>
            <person name="Wilkes D.E."/>
            <person name="Wang Y."/>
            <person name="Cai H."/>
            <person name="Collins K."/>
            <person name="Stewart B.A."/>
            <person name="Lee S.R."/>
            <person name="Wilamowska K."/>
            <person name="Weinberg Z."/>
            <person name="Ruzzo W.L."/>
            <person name="Wloga D."/>
            <person name="Gaertig J."/>
            <person name="Frankel J."/>
            <person name="Tsao C.-C."/>
            <person name="Gorovsky M.A."/>
            <person name="Keeling P.J."/>
            <person name="Waller R.F."/>
            <person name="Patron N.J."/>
            <person name="Cherry J.M."/>
            <person name="Stover N.A."/>
            <person name="Krieger C.J."/>
            <person name="del Toro C."/>
            <person name="Ryder H.F."/>
            <person name="Williamson S.C."/>
            <person name="Barbeau R.A."/>
            <person name="Hamilton E.P."/>
            <person name="Orias E."/>
        </authorList>
    </citation>
    <scope>NUCLEOTIDE SEQUENCE [LARGE SCALE GENOMIC DNA]</scope>
    <source>
        <strain evidence="3">SB210</strain>
    </source>
</reference>
<accession>Q237A4</accession>
<feature type="region of interest" description="Disordered" evidence="1">
    <location>
        <begin position="1"/>
        <end position="75"/>
    </location>
</feature>
<keyword evidence="3" id="KW-1185">Reference proteome</keyword>
<dbReference type="OrthoDB" id="282867at2759"/>
<protein>
    <recommendedName>
        <fullName evidence="4">Sperm-tail PG-rich repeat protein</fullName>
    </recommendedName>
</protein>
<dbReference type="EMBL" id="GG662749">
    <property type="protein sequence ID" value="EAR92346.1"/>
    <property type="molecule type" value="Genomic_DNA"/>
</dbReference>
<evidence type="ECO:0000313" key="2">
    <source>
        <dbReference type="EMBL" id="EAR92346.1"/>
    </source>
</evidence>
<feature type="compositionally biased region" description="Polar residues" evidence="1">
    <location>
        <begin position="45"/>
        <end position="75"/>
    </location>
</feature>
<dbReference type="eggNOG" id="ENOG502SSNN">
    <property type="taxonomic scope" value="Eukaryota"/>
</dbReference>
<dbReference type="KEGG" id="tet:TTHERM_00083450"/>
<evidence type="ECO:0008006" key="4">
    <source>
        <dbReference type="Google" id="ProtNLM"/>
    </source>
</evidence>
<gene>
    <name evidence="2" type="ORF">TTHERM_00083450</name>
</gene>
<dbReference type="InParanoid" id="Q237A4"/>
<feature type="compositionally biased region" description="Polar residues" evidence="1">
    <location>
        <begin position="1"/>
        <end position="12"/>
    </location>
</feature>
<organism evidence="2 3">
    <name type="scientific">Tetrahymena thermophila (strain SB210)</name>
    <dbReference type="NCBI Taxonomy" id="312017"/>
    <lineage>
        <taxon>Eukaryota</taxon>
        <taxon>Sar</taxon>
        <taxon>Alveolata</taxon>
        <taxon>Ciliophora</taxon>
        <taxon>Intramacronucleata</taxon>
        <taxon>Oligohymenophorea</taxon>
        <taxon>Hymenostomatida</taxon>
        <taxon>Tetrahymenina</taxon>
        <taxon>Tetrahymenidae</taxon>
        <taxon>Tetrahymena</taxon>
    </lineage>
</organism>